<evidence type="ECO:0000256" key="2">
    <source>
        <dbReference type="ARBA" id="ARBA00022884"/>
    </source>
</evidence>
<dbReference type="EMBL" id="JAEKJA010000005">
    <property type="protein sequence ID" value="MBJ3775393.1"/>
    <property type="molecule type" value="Genomic_DNA"/>
</dbReference>
<name>A0A934MFE8_9HYPH</name>
<keyword evidence="2 5" id="KW-0694">RNA-binding</keyword>
<evidence type="ECO:0000256" key="4">
    <source>
        <dbReference type="ARBA" id="ARBA00023274"/>
    </source>
</evidence>
<sequence length="216" mass="23014">MATGFTLKAEVRERTGKGAARALRRKGQIPAVIYGNKEAPIAIAVPHKQVSLALYGGGFTTHVWNIEVDGQTIQALARDYQREPVRDWLLHVDFLRITARSRVSVDVPVHVVGEDDCPALKHDGVLNLVAHTVSVEAPATRIPEAIEVSVAGCEIGDTVTSDAVTLPADVVFTDAEAFPIITISAPTVEIEEEAEEAEAAAEAEAPAEDGEASDES</sequence>
<evidence type="ECO:0000259" key="7">
    <source>
        <dbReference type="Pfam" id="PF01386"/>
    </source>
</evidence>
<reference evidence="9" key="1">
    <citation type="submission" date="2020-12" db="EMBL/GenBank/DDBJ databases">
        <title>Bacterial taxonomy.</title>
        <authorList>
            <person name="Pan X."/>
        </authorList>
    </citation>
    <scope>NUCLEOTIDE SEQUENCE</scope>
    <source>
        <strain evidence="9">B2012</strain>
    </source>
</reference>
<dbReference type="NCBIfam" id="TIGR00731">
    <property type="entry name" value="bL25_bact_ctc"/>
    <property type="match status" value="1"/>
</dbReference>
<protein>
    <recommendedName>
        <fullName evidence="5">Large ribosomal subunit protein bL25</fullName>
    </recommendedName>
    <alternativeName>
        <fullName evidence="5">General stress protein CTC</fullName>
    </alternativeName>
</protein>
<dbReference type="SUPFAM" id="SSF50715">
    <property type="entry name" value="Ribosomal protein L25-like"/>
    <property type="match status" value="1"/>
</dbReference>
<dbReference type="Pfam" id="PF14693">
    <property type="entry name" value="Ribosomal_TL5_C"/>
    <property type="match status" value="1"/>
</dbReference>
<comment type="function">
    <text evidence="5">This is one of the proteins that binds to the 5S RNA in the ribosome where it forms part of the central protuberance.</text>
</comment>
<dbReference type="GO" id="GO:0006412">
    <property type="term" value="P:translation"/>
    <property type="evidence" value="ECO:0007669"/>
    <property type="project" value="UniProtKB-UniRule"/>
</dbReference>
<dbReference type="NCBIfam" id="NF004128">
    <property type="entry name" value="PRK05618.1-2"/>
    <property type="match status" value="1"/>
</dbReference>
<dbReference type="Gene3D" id="2.170.120.20">
    <property type="entry name" value="Ribosomal protein L25, beta domain"/>
    <property type="match status" value="1"/>
</dbReference>
<dbReference type="GO" id="GO:0022625">
    <property type="term" value="C:cytosolic large ribosomal subunit"/>
    <property type="evidence" value="ECO:0007669"/>
    <property type="project" value="TreeGrafter"/>
</dbReference>
<dbReference type="InterPro" id="IPR020056">
    <property type="entry name" value="Rbsml_bL25/Gln-tRNA_synth_N"/>
</dbReference>
<proteinExistence type="inferred from homology"/>
<dbReference type="InterPro" id="IPR001021">
    <property type="entry name" value="Ribosomal_bL25_long"/>
</dbReference>
<dbReference type="NCBIfam" id="NF004612">
    <property type="entry name" value="PRK05943.1"/>
    <property type="match status" value="1"/>
</dbReference>
<keyword evidence="10" id="KW-1185">Reference proteome</keyword>
<dbReference type="InterPro" id="IPR029751">
    <property type="entry name" value="Ribosomal_L25_dom"/>
</dbReference>
<evidence type="ECO:0000256" key="3">
    <source>
        <dbReference type="ARBA" id="ARBA00022980"/>
    </source>
</evidence>
<evidence type="ECO:0000259" key="8">
    <source>
        <dbReference type="Pfam" id="PF14693"/>
    </source>
</evidence>
<feature type="domain" description="Large ribosomal subunit protein bL25 L25" evidence="7">
    <location>
        <begin position="7"/>
        <end position="94"/>
    </location>
</feature>
<dbReference type="Pfam" id="PF01386">
    <property type="entry name" value="Ribosomal_L25p"/>
    <property type="match status" value="1"/>
</dbReference>
<comment type="subunit">
    <text evidence="5">Part of the 50S ribosomal subunit; part of the 5S rRNA/L5/L18/L25 subcomplex. Contacts the 5S rRNA. Binds to the 5S rRNA independently of L5 and L18.</text>
</comment>
<dbReference type="AlphaFoldDB" id="A0A934MFE8"/>
<comment type="caution">
    <text evidence="9">The sequence shown here is derived from an EMBL/GenBank/DDBJ whole genome shotgun (WGS) entry which is preliminary data.</text>
</comment>
<evidence type="ECO:0000313" key="10">
    <source>
        <dbReference type="Proteomes" id="UP000609531"/>
    </source>
</evidence>
<organism evidence="9 10">
    <name type="scientific">Acuticoccus mangrovi</name>
    <dbReference type="NCBI Taxonomy" id="2796142"/>
    <lineage>
        <taxon>Bacteria</taxon>
        <taxon>Pseudomonadati</taxon>
        <taxon>Pseudomonadota</taxon>
        <taxon>Alphaproteobacteria</taxon>
        <taxon>Hyphomicrobiales</taxon>
        <taxon>Amorphaceae</taxon>
        <taxon>Acuticoccus</taxon>
    </lineage>
</organism>
<dbReference type="InterPro" id="IPR020930">
    <property type="entry name" value="Ribosomal_uL5_bac-type"/>
</dbReference>
<dbReference type="Gene3D" id="2.40.240.10">
    <property type="entry name" value="Ribosomal Protein L25, Chain P"/>
    <property type="match status" value="1"/>
</dbReference>
<feature type="region of interest" description="Disordered" evidence="6">
    <location>
        <begin position="191"/>
        <end position="216"/>
    </location>
</feature>
<evidence type="ECO:0000256" key="6">
    <source>
        <dbReference type="SAM" id="MobiDB-lite"/>
    </source>
</evidence>
<feature type="domain" description="Large ribosomal subunit protein bL25 beta" evidence="8">
    <location>
        <begin position="103"/>
        <end position="186"/>
    </location>
</feature>
<dbReference type="GO" id="GO:0008097">
    <property type="term" value="F:5S rRNA binding"/>
    <property type="evidence" value="ECO:0007669"/>
    <property type="project" value="InterPro"/>
</dbReference>
<dbReference type="CDD" id="cd00495">
    <property type="entry name" value="Ribosomal_L25_TL5_CTC"/>
    <property type="match status" value="1"/>
</dbReference>
<accession>A0A934MFE8</accession>
<dbReference type="PANTHER" id="PTHR33284">
    <property type="entry name" value="RIBOSOMAL PROTEIN L25/GLN-TRNA SYNTHETASE, ANTI-CODON-BINDING DOMAIN-CONTAINING PROTEIN"/>
    <property type="match status" value="1"/>
</dbReference>
<dbReference type="PANTHER" id="PTHR33284:SF1">
    <property type="entry name" value="RIBOSOMAL PROTEIN L25_GLN-TRNA SYNTHETASE, ANTI-CODON-BINDING DOMAIN-CONTAINING PROTEIN"/>
    <property type="match status" value="1"/>
</dbReference>
<dbReference type="RefSeq" id="WP_198881294.1">
    <property type="nucleotide sequence ID" value="NZ_JAEKJA010000005.1"/>
</dbReference>
<comment type="similarity">
    <text evidence="5">Belongs to the bacterial ribosomal protein bL25 family. CTC subfamily.</text>
</comment>
<evidence type="ECO:0000313" key="9">
    <source>
        <dbReference type="EMBL" id="MBJ3775393.1"/>
    </source>
</evidence>
<evidence type="ECO:0000256" key="5">
    <source>
        <dbReference type="HAMAP-Rule" id="MF_01334"/>
    </source>
</evidence>
<dbReference type="InterPro" id="IPR020057">
    <property type="entry name" value="Ribosomal_bL25_b-dom"/>
</dbReference>
<keyword evidence="4 5" id="KW-0687">Ribonucleoprotein</keyword>
<keyword evidence="3 5" id="KW-0689">Ribosomal protein</keyword>
<dbReference type="InterPro" id="IPR037121">
    <property type="entry name" value="Ribosomal_bL25_C"/>
</dbReference>
<dbReference type="Proteomes" id="UP000609531">
    <property type="component" value="Unassembled WGS sequence"/>
</dbReference>
<keyword evidence="1 5" id="KW-0699">rRNA-binding</keyword>
<dbReference type="HAMAP" id="MF_01334">
    <property type="entry name" value="Ribosomal_bL25_CTC"/>
    <property type="match status" value="1"/>
</dbReference>
<dbReference type="InterPro" id="IPR011035">
    <property type="entry name" value="Ribosomal_bL25/Gln-tRNA_synth"/>
</dbReference>
<gene>
    <name evidence="5" type="primary">rplY</name>
    <name evidence="5" type="synonym">ctc</name>
    <name evidence="9" type="ORF">JCR33_06825</name>
</gene>
<dbReference type="GO" id="GO:0003735">
    <property type="term" value="F:structural constituent of ribosome"/>
    <property type="evidence" value="ECO:0007669"/>
    <property type="project" value="InterPro"/>
</dbReference>
<evidence type="ECO:0000256" key="1">
    <source>
        <dbReference type="ARBA" id="ARBA00022730"/>
    </source>
</evidence>